<accession>G8TXY2</accession>
<evidence type="ECO:0000313" key="3">
    <source>
        <dbReference type="Proteomes" id="UP000005439"/>
    </source>
</evidence>
<dbReference type="Gene3D" id="3.40.720.10">
    <property type="entry name" value="Alkaline Phosphatase, subunit A"/>
    <property type="match status" value="2"/>
</dbReference>
<dbReference type="AlphaFoldDB" id="G8TXY2"/>
<dbReference type="InterPro" id="IPR007312">
    <property type="entry name" value="Phosphoesterase"/>
</dbReference>
<dbReference type="EC" id="3.1.4.3" evidence="2"/>
<dbReference type="InterPro" id="IPR017850">
    <property type="entry name" value="Alkaline_phosphatase_core_sf"/>
</dbReference>
<dbReference type="PATRIC" id="fig|679936.5.peg.2819"/>
<proteinExistence type="predicted"/>
<dbReference type="PANTHER" id="PTHR31956:SF1">
    <property type="entry name" value="NON-SPECIFIC PHOSPHOLIPASE C1"/>
    <property type="match status" value="1"/>
</dbReference>
<protein>
    <submittedName>
        <fullName evidence="2">Phospholipase C</fullName>
        <ecNumber evidence="2">3.1.4.3</ecNumber>
    </submittedName>
</protein>
<dbReference type="GO" id="GO:0034480">
    <property type="term" value="F:phosphatidylcholine phospholipase C activity"/>
    <property type="evidence" value="ECO:0007669"/>
    <property type="project" value="UniProtKB-EC"/>
</dbReference>
<dbReference type="PANTHER" id="PTHR31956">
    <property type="entry name" value="NON-SPECIFIC PHOSPHOLIPASE C4-RELATED"/>
    <property type="match status" value="1"/>
</dbReference>
<sequence>MIACYRGPIPATFPGARHRLRHVGGMMSMKPWRHLVVLTQENHSFDQMFGHYPGVDGTPQHVRMPNPRGAPVSPFPYSHKDCALYWTNPPHSWNAIHEEWDHGKMDGFVRVGGPMTMGYFPDSWISGYRRLAERGILLDHYHAAVLGPTLPNRLYLISGTSAGTLNDPPVGSRQTFEQPTVFDQLLDAHIRWAYYIDGYHPTPISRAIAKASYFCPLLWFPRFQQDPRRARHLQPLSQFFRDVRRQTLPDVVFIAPGLWTSGHPPTPIALSMRQALAVYRALSLSPTWSDTLLILNFDEAGGYYDHVPPPVVDTFGPGIRVPAILLSGRFSAGISHTVFDHTSVLRLIEEQYGFPLLGSRTRRMNSLAAAWSGL</sequence>
<dbReference type="Pfam" id="PF04185">
    <property type="entry name" value="Phosphoesterase"/>
    <property type="match status" value="1"/>
</dbReference>
<dbReference type="KEGG" id="sap:Sulac_2726"/>
<dbReference type="GO" id="GO:0009395">
    <property type="term" value="P:phospholipid catabolic process"/>
    <property type="evidence" value="ECO:0007669"/>
    <property type="project" value="TreeGrafter"/>
</dbReference>
<keyword evidence="1 2" id="KW-0378">Hydrolase</keyword>
<evidence type="ECO:0000256" key="1">
    <source>
        <dbReference type="ARBA" id="ARBA00022801"/>
    </source>
</evidence>
<dbReference type="STRING" id="679936.Sulac_2726"/>
<name>G8TXY2_SULAD</name>
<reference evidence="2 3" key="2">
    <citation type="journal article" date="2012" name="Stand. Genomic Sci.">
        <title>Complete genome sequence of the moderately thermophilic mineral-sulfide-oxidizing firmicute Sulfobacillus acidophilus type strain (NAL(T)).</title>
        <authorList>
            <person name="Anderson I."/>
            <person name="Chertkov O."/>
            <person name="Chen A."/>
            <person name="Saunders E."/>
            <person name="Lapidus A."/>
            <person name="Nolan M."/>
            <person name="Lucas S."/>
            <person name="Hammon N."/>
            <person name="Deshpande S."/>
            <person name="Cheng J.F."/>
            <person name="Han C."/>
            <person name="Tapia R."/>
            <person name="Goodwin L.A."/>
            <person name="Pitluck S."/>
            <person name="Liolios K."/>
            <person name="Pagani I."/>
            <person name="Ivanova N."/>
            <person name="Mikhailova N."/>
            <person name="Pati A."/>
            <person name="Palaniappan K."/>
            <person name="Land M."/>
            <person name="Pan C."/>
            <person name="Rohde M."/>
            <person name="Pukall R."/>
            <person name="Goker M."/>
            <person name="Detter J.C."/>
            <person name="Woyke T."/>
            <person name="Bristow J."/>
            <person name="Eisen J.A."/>
            <person name="Markowitz V."/>
            <person name="Hugenholtz P."/>
            <person name="Kyrpides N.C."/>
            <person name="Klenk H.P."/>
            <person name="Mavromatis K."/>
        </authorList>
    </citation>
    <scope>NUCLEOTIDE SEQUENCE [LARGE SCALE GENOMIC DNA]</scope>
    <source>
        <strain evidence="3">ATCC 700253 / DSM 10332 / NAL</strain>
    </source>
</reference>
<gene>
    <name evidence="2" type="ordered locus">Sulac_2726</name>
</gene>
<evidence type="ECO:0000313" key="2">
    <source>
        <dbReference type="EMBL" id="AEW06188.1"/>
    </source>
</evidence>
<dbReference type="EMBL" id="CP003179">
    <property type="protein sequence ID" value="AEW06188.1"/>
    <property type="molecule type" value="Genomic_DNA"/>
</dbReference>
<dbReference type="HOGENOM" id="CLU_749601_0_0_9"/>
<organism evidence="2 3">
    <name type="scientific">Sulfobacillus acidophilus (strain ATCC 700253 / DSM 10332 / NAL)</name>
    <dbReference type="NCBI Taxonomy" id="679936"/>
    <lineage>
        <taxon>Bacteria</taxon>
        <taxon>Bacillati</taxon>
        <taxon>Bacillota</taxon>
        <taxon>Clostridia</taxon>
        <taxon>Eubacteriales</taxon>
        <taxon>Clostridiales Family XVII. Incertae Sedis</taxon>
        <taxon>Sulfobacillus</taxon>
    </lineage>
</organism>
<dbReference type="Proteomes" id="UP000005439">
    <property type="component" value="Chromosome"/>
</dbReference>
<keyword evidence="3" id="KW-1185">Reference proteome</keyword>
<reference evidence="3" key="1">
    <citation type="submission" date="2011-12" db="EMBL/GenBank/DDBJ databases">
        <title>The complete genome of chromosome of Sulfobacillus acidophilus DSM 10332.</title>
        <authorList>
            <person name="Lucas S."/>
            <person name="Han J."/>
            <person name="Lapidus A."/>
            <person name="Bruce D."/>
            <person name="Goodwin L."/>
            <person name="Pitluck S."/>
            <person name="Peters L."/>
            <person name="Kyrpides N."/>
            <person name="Mavromatis K."/>
            <person name="Ivanova N."/>
            <person name="Mikhailova N."/>
            <person name="Chertkov O."/>
            <person name="Saunders E."/>
            <person name="Detter J.C."/>
            <person name="Tapia R."/>
            <person name="Han C."/>
            <person name="Land M."/>
            <person name="Hauser L."/>
            <person name="Markowitz V."/>
            <person name="Cheng J.-F."/>
            <person name="Hugenholtz P."/>
            <person name="Woyke T."/>
            <person name="Wu D."/>
            <person name="Pukall R."/>
            <person name="Gehrich-Schroeter G."/>
            <person name="Schneider S."/>
            <person name="Klenk H.-P."/>
            <person name="Eisen J.A."/>
        </authorList>
    </citation>
    <scope>NUCLEOTIDE SEQUENCE [LARGE SCALE GENOMIC DNA]</scope>
    <source>
        <strain evidence="3">ATCC 700253 / DSM 10332 / NAL</strain>
    </source>
</reference>